<dbReference type="EMBL" id="AP027731">
    <property type="protein sequence ID" value="BDZ44233.1"/>
    <property type="molecule type" value="Genomic_DNA"/>
</dbReference>
<accession>A0ABN6XH52</accession>
<proteinExistence type="predicted"/>
<keyword evidence="2" id="KW-1185">Reference proteome</keyword>
<evidence type="ECO:0000313" key="2">
    <source>
        <dbReference type="Proteomes" id="UP001321498"/>
    </source>
</evidence>
<organism evidence="1 2">
    <name type="scientific">Naasia aerilata</name>
    <dbReference type="NCBI Taxonomy" id="1162966"/>
    <lineage>
        <taxon>Bacteria</taxon>
        <taxon>Bacillati</taxon>
        <taxon>Actinomycetota</taxon>
        <taxon>Actinomycetes</taxon>
        <taxon>Micrococcales</taxon>
        <taxon>Microbacteriaceae</taxon>
        <taxon>Naasia</taxon>
    </lineage>
</organism>
<dbReference type="Proteomes" id="UP001321498">
    <property type="component" value="Chromosome"/>
</dbReference>
<reference evidence="2" key="1">
    <citation type="journal article" date="2019" name="Int. J. Syst. Evol. Microbiol.">
        <title>The Global Catalogue of Microorganisms (GCM) 10K type strain sequencing project: providing services to taxonomists for standard genome sequencing and annotation.</title>
        <authorList>
            <consortium name="The Broad Institute Genomics Platform"/>
            <consortium name="The Broad Institute Genome Sequencing Center for Infectious Disease"/>
            <person name="Wu L."/>
            <person name="Ma J."/>
        </authorList>
    </citation>
    <scope>NUCLEOTIDE SEQUENCE [LARGE SCALE GENOMIC DNA]</scope>
    <source>
        <strain evidence="2">NBRC 108725</strain>
    </source>
</reference>
<name>A0ABN6XH52_9MICO</name>
<protein>
    <submittedName>
        <fullName evidence="1">Uncharacterized protein</fullName>
    </submittedName>
</protein>
<gene>
    <name evidence="1" type="ORF">GCM10025866_01420</name>
</gene>
<evidence type="ECO:0000313" key="1">
    <source>
        <dbReference type="EMBL" id="BDZ44233.1"/>
    </source>
</evidence>
<sequence length="84" mass="8217">MGVGDGVGSVDGAPTGAVVADWPGLAGGACTGFDVQAARLSRPAIARMAAVVRLATCRIPLRAGAAANIRMIGIALREAGSVEG</sequence>